<feature type="transmembrane region" description="Helical" evidence="2">
    <location>
        <begin position="149"/>
        <end position="170"/>
    </location>
</feature>
<keyword evidence="2" id="KW-0472">Membrane</keyword>
<feature type="compositionally biased region" description="Basic and acidic residues" evidence="1">
    <location>
        <begin position="308"/>
        <end position="320"/>
    </location>
</feature>
<feature type="region of interest" description="Disordered" evidence="1">
    <location>
        <begin position="269"/>
        <end position="320"/>
    </location>
</feature>
<gene>
    <name evidence="3" type="ORF">PILCRDRAFT_824331</name>
</gene>
<dbReference type="Proteomes" id="UP000054166">
    <property type="component" value="Unassembled WGS sequence"/>
</dbReference>
<reference evidence="3 4" key="1">
    <citation type="submission" date="2014-04" db="EMBL/GenBank/DDBJ databases">
        <authorList>
            <consortium name="DOE Joint Genome Institute"/>
            <person name="Kuo A."/>
            <person name="Tarkka M."/>
            <person name="Buscot F."/>
            <person name="Kohler A."/>
            <person name="Nagy L.G."/>
            <person name="Floudas D."/>
            <person name="Copeland A."/>
            <person name="Barry K.W."/>
            <person name="Cichocki N."/>
            <person name="Veneault-Fourrey C."/>
            <person name="LaButti K."/>
            <person name="Lindquist E.A."/>
            <person name="Lipzen A."/>
            <person name="Lundell T."/>
            <person name="Morin E."/>
            <person name="Murat C."/>
            <person name="Sun H."/>
            <person name="Tunlid A."/>
            <person name="Henrissat B."/>
            <person name="Grigoriev I.V."/>
            <person name="Hibbett D.S."/>
            <person name="Martin F."/>
            <person name="Nordberg H.P."/>
            <person name="Cantor M.N."/>
            <person name="Hua S.X."/>
        </authorList>
    </citation>
    <scope>NUCLEOTIDE SEQUENCE [LARGE SCALE GENOMIC DNA]</scope>
    <source>
        <strain evidence="3 4">F 1598</strain>
    </source>
</reference>
<feature type="transmembrane region" description="Helical" evidence="2">
    <location>
        <begin position="26"/>
        <end position="47"/>
    </location>
</feature>
<sequence>MPLGFIINLVAYSLQSWSVEVRCKHYVRYEGSMTVIGIEVVNIMMLLRVHALYYRKSQIVIGLVASILLVETGMNIYLLMNGIAVPHTSGVHSCSMIFDPSIGNAASASAWIPLLYDTVVFFLTLYRILPSIQHREAGHVVRTIFKDGLLYYSVIFCVTLVLTIQITASPAGIKNITAQLELLLTVAMMSRITLNLKKEAHMPRASGRHWDDAAVEITFSRDRSFTDATIRTRVRSYSSSDYLTGGADTGVNFTRSISPRRLSTIRSERNWVSGAHTPENGSSPVAEGRDLGDMSWLSHTVIEEPEEHELSARHEGDEES</sequence>
<dbReference type="InParanoid" id="A0A0C3BMA7"/>
<keyword evidence="4" id="KW-1185">Reference proteome</keyword>
<feature type="transmembrane region" description="Helical" evidence="2">
    <location>
        <begin position="110"/>
        <end position="129"/>
    </location>
</feature>
<name>A0A0C3BMA7_PILCF</name>
<evidence type="ECO:0000256" key="2">
    <source>
        <dbReference type="SAM" id="Phobius"/>
    </source>
</evidence>
<evidence type="ECO:0000256" key="1">
    <source>
        <dbReference type="SAM" id="MobiDB-lite"/>
    </source>
</evidence>
<organism evidence="3 4">
    <name type="scientific">Piloderma croceum (strain F 1598)</name>
    <dbReference type="NCBI Taxonomy" id="765440"/>
    <lineage>
        <taxon>Eukaryota</taxon>
        <taxon>Fungi</taxon>
        <taxon>Dikarya</taxon>
        <taxon>Basidiomycota</taxon>
        <taxon>Agaricomycotina</taxon>
        <taxon>Agaricomycetes</taxon>
        <taxon>Agaricomycetidae</taxon>
        <taxon>Atheliales</taxon>
        <taxon>Atheliaceae</taxon>
        <taxon>Piloderma</taxon>
    </lineage>
</organism>
<accession>A0A0C3BMA7</accession>
<dbReference type="HOGENOM" id="CLU_035509_2_0_1"/>
<evidence type="ECO:0000313" key="3">
    <source>
        <dbReference type="EMBL" id="KIM78447.1"/>
    </source>
</evidence>
<protein>
    <submittedName>
        <fullName evidence="3">Uncharacterized protein</fullName>
    </submittedName>
</protein>
<proteinExistence type="predicted"/>
<feature type="transmembrane region" description="Helical" evidence="2">
    <location>
        <begin position="59"/>
        <end position="80"/>
    </location>
</feature>
<dbReference type="EMBL" id="KN833016">
    <property type="protein sequence ID" value="KIM78447.1"/>
    <property type="molecule type" value="Genomic_DNA"/>
</dbReference>
<keyword evidence="2" id="KW-0812">Transmembrane</keyword>
<keyword evidence="2" id="KW-1133">Transmembrane helix</keyword>
<reference evidence="4" key="2">
    <citation type="submission" date="2015-01" db="EMBL/GenBank/DDBJ databases">
        <title>Evolutionary Origins and Diversification of the Mycorrhizal Mutualists.</title>
        <authorList>
            <consortium name="DOE Joint Genome Institute"/>
            <consortium name="Mycorrhizal Genomics Consortium"/>
            <person name="Kohler A."/>
            <person name="Kuo A."/>
            <person name="Nagy L.G."/>
            <person name="Floudas D."/>
            <person name="Copeland A."/>
            <person name="Barry K.W."/>
            <person name="Cichocki N."/>
            <person name="Veneault-Fourrey C."/>
            <person name="LaButti K."/>
            <person name="Lindquist E.A."/>
            <person name="Lipzen A."/>
            <person name="Lundell T."/>
            <person name="Morin E."/>
            <person name="Murat C."/>
            <person name="Riley R."/>
            <person name="Ohm R."/>
            <person name="Sun H."/>
            <person name="Tunlid A."/>
            <person name="Henrissat B."/>
            <person name="Grigoriev I.V."/>
            <person name="Hibbett D.S."/>
            <person name="Martin F."/>
        </authorList>
    </citation>
    <scope>NUCLEOTIDE SEQUENCE [LARGE SCALE GENOMIC DNA]</scope>
    <source>
        <strain evidence="4">F 1598</strain>
    </source>
</reference>
<dbReference type="AlphaFoldDB" id="A0A0C3BMA7"/>
<dbReference type="OrthoDB" id="3354157at2759"/>
<evidence type="ECO:0000313" key="4">
    <source>
        <dbReference type="Proteomes" id="UP000054166"/>
    </source>
</evidence>